<dbReference type="PROSITE" id="PS50007">
    <property type="entry name" value="PIPLC_X_DOMAIN"/>
    <property type="match status" value="1"/>
</dbReference>
<dbReference type="SUPFAM" id="SSF51695">
    <property type="entry name" value="PLC-like phosphodiesterases"/>
    <property type="match status" value="1"/>
</dbReference>
<keyword evidence="8" id="KW-1185">Reference proteome</keyword>
<comment type="catalytic activity">
    <reaction evidence="1">
        <text>a 1,2-diacyl-sn-glycero-3-phospho-(1D-myo-inositol) = 1D-myo-inositol 1,2-cyclic phosphate + a 1,2-diacyl-sn-glycerol</text>
        <dbReference type="Rhea" id="RHEA:17093"/>
        <dbReference type="ChEBI" id="CHEBI:17815"/>
        <dbReference type="ChEBI" id="CHEBI:57880"/>
        <dbReference type="ChEBI" id="CHEBI:58484"/>
        <dbReference type="EC" id="4.6.1.13"/>
    </reaction>
</comment>
<evidence type="ECO:0000313" key="7">
    <source>
        <dbReference type="EMBL" id="MCY1078673.1"/>
    </source>
</evidence>
<comment type="caution">
    <text evidence="7">The sequence shown here is derived from an EMBL/GenBank/DDBJ whole genome shotgun (WGS) entry which is preliminary data.</text>
</comment>
<accession>A0ABT4AAH9</accession>
<sequence>MGLDKWMDEIDDNVRLSELVMPGSHDACMYKVRSGSGSKVAKTVTQFLTIKQQLNIGTRFFDIRVYKDGQTLRPGHFIKKDKSDWFGSYGPEFSNVMRDLQDFMESSTEEVVIIKFSTSKAAHDDAIRMIEYELSDFLFTSRAPRNLADMKLGNLRGKILGVFDAEEGRRGGLQLVSKKTPTSDKHFDQPRSMLWLNGDAPQCNNIRKVMEKQNEKRKAQDQVQLVPHLEMFYLTITAGVRDVFAGHTSIVDNTSREFRLKLIERNRPDPEYSPYGGWDGDAAEAYGRYVDAVQGNNDVNVFMYDFVNEDVNRMLIERNIPMEGSVNHDDIRIAVSDGHSGRRR</sequence>
<evidence type="ECO:0000256" key="4">
    <source>
        <dbReference type="ARBA" id="ARBA00030474"/>
    </source>
</evidence>
<dbReference type="Gene3D" id="3.20.20.190">
    <property type="entry name" value="Phosphatidylinositol (PI) phosphodiesterase"/>
    <property type="match status" value="1"/>
</dbReference>
<evidence type="ECO:0000256" key="5">
    <source>
        <dbReference type="ARBA" id="ARBA00030782"/>
    </source>
</evidence>
<organism evidence="7 8">
    <name type="scientific">Archangium lansingense</name>
    <dbReference type="NCBI Taxonomy" id="2995310"/>
    <lineage>
        <taxon>Bacteria</taxon>
        <taxon>Pseudomonadati</taxon>
        <taxon>Myxococcota</taxon>
        <taxon>Myxococcia</taxon>
        <taxon>Myxococcales</taxon>
        <taxon>Cystobacterineae</taxon>
        <taxon>Archangiaceae</taxon>
        <taxon>Archangium</taxon>
    </lineage>
</organism>
<evidence type="ECO:0000256" key="2">
    <source>
        <dbReference type="ARBA" id="ARBA00012581"/>
    </source>
</evidence>
<dbReference type="PANTHER" id="PTHR13593">
    <property type="match status" value="1"/>
</dbReference>
<feature type="domain" description="Phosphatidylinositol-specific phospholipase C X" evidence="6">
    <location>
        <begin position="10"/>
        <end position="165"/>
    </location>
</feature>
<dbReference type="EMBL" id="JAPNKA010000001">
    <property type="protein sequence ID" value="MCY1078673.1"/>
    <property type="molecule type" value="Genomic_DNA"/>
</dbReference>
<dbReference type="PANTHER" id="PTHR13593:SF113">
    <property type="entry name" value="SI:DKEY-266F7.9"/>
    <property type="match status" value="1"/>
</dbReference>
<evidence type="ECO:0000256" key="1">
    <source>
        <dbReference type="ARBA" id="ARBA00001316"/>
    </source>
</evidence>
<gene>
    <name evidence="7" type="ORF">OV287_29815</name>
</gene>
<name>A0ABT4AAH9_9BACT</name>
<proteinExistence type="predicted"/>
<dbReference type="Proteomes" id="UP001207654">
    <property type="component" value="Unassembled WGS sequence"/>
</dbReference>
<dbReference type="EC" id="4.6.1.13" evidence="2"/>
<dbReference type="InterPro" id="IPR000909">
    <property type="entry name" value="PLipase_C_PInositol-sp_X_dom"/>
</dbReference>
<reference evidence="7 8" key="1">
    <citation type="submission" date="2022-11" db="EMBL/GenBank/DDBJ databases">
        <title>Minimal conservation of predation-associated metabolite biosynthetic gene clusters underscores biosynthetic potential of Myxococcota including descriptions for ten novel species: Archangium lansinium sp. nov., Myxococcus landrumus sp. nov., Nannocystis bai.</title>
        <authorList>
            <person name="Ahearne A."/>
            <person name="Stevens C."/>
            <person name="Phillips K."/>
        </authorList>
    </citation>
    <scope>NUCLEOTIDE SEQUENCE [LARGE SCALE GENOMIC DNA]</scope>
    <source>
        <strain evidence="7 8">MIWBW</strain>
    </source>
</reference>
<evidence type="ECO:0000256" key="3">
    <source>
        <dbReference type="ARBA" id="ARBA00019758"/>
    </source>
</evidence>
<dbReference type="CDD" id="cd08557">
    <property type="entry name" value="PI-PLCc_bacteria_like"/>
    <property type="match status" value="1"/>
</dbReference>
<dbReference type="InterPro" id="IPR051057">
    <property type="entry name" value="PI-PLC_domain"/>
</dbReference>
<evidence type="ECO:0000259" key="6">
    <source>
        <dbReference type="SMART" id="SM00148"/>
    </source>
</evidence>
<evidence type="ECO:0000313" key="8">
    <source>
        <dbReference type="Proteomes" id="UP001207654"/>
    </source>
</evidence>
<dbReference type="RefSeq" id="WP_267537438.1">
    <property type="nucleotide sequence ID" value="NZ_JAPNKA010000001.1"/>
</dbReference>
<protein>
    <recommendedName>
        <fullName evidence="3">1-phosphatidylinositol phosphodiesterase</fullName>
        <ecNumber evidence="2">4.6.1.13</ecNumber>
    </recommendedName>
    <alternativeName>
        <fullName evidence="4">Phosphatidylinositol diacylglycerol-lyase</fullName>
    </alternativeName>
    <alternativeName>
        <fullName evidence="5">Phosphatidylinositol-specific phospholipase C</fullName>
    </alternativeName>
</protein>
<dbReference type="SMART" id="SM00148">
    <property type="entry name" value="PLCXc"/>
    <property type="match status" value="1"/>
</dbReference>
<dbReference type="InterPro" id="IPR017946">
    <property type="entry name" value="PLC-like_Pdiesterase_TIM-brl"/>
</dbReference>